<keyword evidence="5" id="KW-0472">Membrane</keyword>
<organism evidence="7 8">
    <name type="scientific">Phytophthora megakarya</name>
    <dbReference type="NCBI Taxonomy" id="4795"/>
    <lineage>
        <taxon>Eukaryota</taxon>
        <taxon>Sar</taxon>
        <taxon>Stramenopiles</taxon>
        <taxon>Oomycota</taxon>
        <taxon>Peronosporomycetes</taxon>
        <taxon>Peronosporales</taxon>
        <taxon>Peronosporaceae</taxon>
        <taxon>Phytophthora</taxon>
    </lineage>
</organism>
<dbReference type="Pfam" id="PF20147">
    <property type="entry name" value="Crinkler"/>
    <property type="match status" value="1"/>
</dbReference>
<keyword evidence="5" id="KW-0812">Transmembrane</keyword>
<feature type="domain" description="Crinkler effector protein N-terminal" evidence="6">
    <location>
        <begin position="2"/>
        <end position="116"/>
    </location>
</feature>
<evidence type="ECO:0000256" key="5">
    <source>
        <dbReference type="SAM" id="Phobius"/>
    </source>
</evidence>
<evidence type="ECO:0000256" key="4">
    <source>
        <dbReference type="SAM" id="MobiDB-lite"/>
    </source>
</evidence>
<evidence type="ECO:0000256" key="3">
    <source>
        <dbReference type="ARBA" id="ARBA00022525"/>
    </source>
</evidence>
<sequence>MVQLFCAIVGEVESSFSVDIDENETVSDLKDAIKDKNSATITCDARKLKLFLAKTTDGAWLTENDVMKGVKDTDCLTPLKFVRPKLRRVGLSYEQVSELDKDNEAAGKDPVHVLVVVPNSSRALKYMRYKRWIINASGRSRIVCLMVALNIVVVALLFYSQYWISKIDLEIEEAKNETPLRTQRQERTDLTFASEARHQELTERTLLPQ</sequence>
<dbReference type="GO" id="GO:0043657">
    <property type="term" value="C:host cell"/>
    <property type="evidence" value="ECO:0007669"/>
    <property type="project" value="UniProtKB-SubCell"/>
</dbReference>
<evidence type="ECO:0000313" key="8">
    <source>
        <dbReference type="Proteomes" id="UP000198211"/>
    </source>
</evidence>
<evidence type="ECO:0000313" key="7">
    <source>
        <dbReference type="EMBL" id="OWY94350.1"/>
    </source>
</evidence>
<reference evidence="8" key="1">
    <citation type="submission" date="2017-03" db="EMBL/GenBank/DDBJ databases">
        <title>Phytopthora megakarya and P. palmivora, two closely related causual agents of cacao black pod achieved similar genome size and gene model numbers by different mechanisms.</title>
        <authorList>
            <person name="Ali S."/>
            <person name="Shao J."/>
            <person name="Larry D.J."/>
            <person name="Kronmiller B."/>
            <person name="Shen D."/>
            <person name="Strem M.D."/>
            <person name="Melnick R.L."/>
            <person name="Guiltinan M.J."/>
            <person name="Tyler B.M."/>
            <person name="Meinhardt L.W."/>
            <person name="Bailey B.A."/>
        </authorList>
    </citation>
    <scope>NUCLEOTIDE SEQUENCE [LARGE SCALE GENOMIC DNA]</scope>
    <source>
        <strain evidence="8">zdho120</strain>
    </source>
</reference>
<dbReference type="GO" id="GO:0005576">
    <property type="term" value="C:extracellular region"/>
    <property type="evidence" value="ECO:0007669"/>
    <property type="project" value="UniProtKB-SubCell"/>
</dbReference>
<keyword evidence="3" id="KW-0964">Secreted</keyword>
<gene>
    <name evidence="7" type="ORF">PHMEG_00035946</name>
</gene>
<dbReference type="Proteomes" id="UP000198211">
    <property type="component" value="Unassembled WGS sequence"/>
</dbReference>
<feature type="compositionally biased region" description="Basic and acidic residues" evidence="4">
    <location>
        <begin position="177"/>
        <end position="203"/>
    </location>
</feature>
<dbReference type="OrthoDB" id="92405at2759"/>
<dbReference type="InterPro" id="IPR045379">
    <property type="entry name" value="Crinkler_N"/>
</dbReference>
<dbReference type="EMBL" id="NBNE01014522">
    <property type="protein sequence ID" value="OWY94350.1"/>
    <property type="molecule type" value="Genomic_DNA"/>
</dbReference>
<evidence type="ECO:0000256" key="2">
    <source>
        <dbReference type="ARBA" id="ARBA00004613"/>
    </source>
</evidence>
<accession>A0A225UN26</accession>
<evidence type="ECO:0000259" key="6">
    <source>
        <dbReference type="Pfam" id="PF20147"/>
    </source>
</evidence>
<comment type="caution">
    <text evidence="7">The sequence shown here is derived from an EMBL/GenBank/DDBJ whole genome shotgun (WGS) entry which is preliminary data.</text>
</comment>
<feature type="region of interest" description="Disordered" evidence="4">
    <location>
        <begin position="177"/>
        <end position="209"/>
    </location>
</feature>
<dbReference type="AlphaFoldDB" id="A0A225UN26"/>
<evidence type="ECO:0000256" key="1">
    <source>
        <dbReference type="ARBA" id="ARBA00004340"/>
    </source>
</evidence>
<protein>
    <submittedName>
        <fullName evidence="7">Crinkler (CRN)</fullName>
    </submittedName>
</protein>
<name>A0A225UN26_9STRA</name>
<proteinExistence type="predicted"/>
<feature type="transmembrane region" description="Helical" evidence="5">
    <location>
        <begin position="142"/>
        <end position="164"/>
    </location>
</feature>
<keyword evidence="5" id="KW-1133">Transmembrane helix</keyword>
<comment type="subcellular location">
    <subcellularLocation>
        <location evidence="1">Host cell</location>
    </subcellularLocation>
    <subcellularLocation>
        <location evidence="2">Secreted</location>
    </subcellularLocation>
</comment>
<keyword evidence="8" id="KW-1185">Reference proteome</keyword>